<comment type="caution">
    <text evidence="2">The sequence shown here is derived from an EMBL/GenBank/DDBJ whole genome shotgun (WGS) entry which is preliminary data.</text>
</comment>
<dbReference type="Pfam" id="PF08878">
    <property type="entry name" value="HamA"/>
    <property type="match status" value="1"/>
</dbReference>
<evidence type="ECO:0000313" key="3">
    <source>
        <dbReference type="Proteomes" id="UP000216363"/>
    </source>
</evidence>
<dbReference type="AlphaFoldDB" id="A0A256GXS8"/>
<evidence type="ECO:0000259" key="1">
    <source>
        <dbReference type="Pfam" id="PF08878"/>
    </source>
</evidence>
<dbReference type="InterPro" id="IPR014976">
    <property type="entry name" value="AbpA_HamA_C"/>
</dbReference>
<gene>
    <name evidence="2" type="ORF">CES86_0636</name>
</gene>
<dbReference type="EMBL" id="NNRN01000034">
    <property type="protein sequence ID" value="OYR31939.1"/>
    <property type="molecule type" value="Genomic_DNA"/>
</dbReference>
<reference evidence="2 3" key="1">
    <citation type="submission" date="2017-07" db="EMBL/GenBank/DDBJ databases">
        <title>Draft genome of Ochrobactrum lupini type strain LUP21.</title>
        <authorList>
            <person name="Krzyzanowska D.M."/>
            <person name="Jafra S."/>
        </authorList>
    </citation>
    <scope>NUCLEOTIDE SEQUENCE [LARGE SCALE GENOMIC DNA]</scope>
    <source>
        <strain evidence="2 3">LUP21</strain>
    </source>
</reference>
<name>A0A256GXS8_9HYPH</name>
<sequence>MYEEWCDTTKEKDERKEYWCLVEKAGGRDAIRESLAETVRSHYDRLDRIADDVARLGYEGAAEILRAQLPQTAKGRSGDLGEILATELVEEGIGLRVPVRRLRYKDGRNMAMRGDDFIGAGYGAGDDGELWLLKGEAKSNRVLGKATVTAARKVLNRDSGRCTPDSLLFVANRLLESNEAEDVALGRAIRDEIGLKVPRAGRIDHMLFTMSGNAPPAALKEDLDAATTNRDQFVVNLRIEDHQDFIKEMYEEAEDLGND</sequence>
<proteinExistence type="predicted"/>
<evidence type="ECO:0000313" key="2">
    <source>
        <dbReference type="EMBL" id="OYR31939.1"/>
    </source>
</evidence>
<accession>A0A256GXS8</accession>
<protein>
    <recommendedName>
        <fullName evidence="1">Anti-bacteriophage protein A/HamA C-terminal domain-containing protein</fullName>
    </recommendedName>
</protein>
<feature type="domain" description="Anti-bacteriophage protein A/HamA C-terminal" evidence="1">
    <location>
        <begin position="3"/>
        <end position="253"/>
    </location>
</feature>
<dbReference type="Proteomes" id="UP000216363">
    <property type="component" value="Unassembled WGS sequence"/>
</dbReference>
<organism evidence="2 3">
    <name type="scientific">Brucella lupini</name>
    <dbReference type="NCBI Taxonomy" id="255457"/>
    <lineage>
        <taxon>Bacteria</taxon>
        <taxon>Pseudomonadati</taxon>
        <taxon>Pseudomonadota</taxon>
        <taxon>Alphaproteobacteria</taxon>
        <taxon>Hyphomicrobiales</taxon>
        <taxon>Brucellaceae</taxon>
        <taxon>Brucella/Ochrobactrum group</taxon>
        <taxon>Brucella</taxon>
    </lineage>
</organism>